<dbReference type="Gene3D" id="3.40.630.190">
    <property type="entry name" value="LCP protein"/>
    <property type="match status" value="1"/>
</dbReference>
<dbReference type="AlphaFoldDB" id="A0A163GZ34"/>
<dbReference type="Proteomes" id="UP000076796">
    <property type="component" value="Unassembled WGS sequence"/>
</dbReference>
<dbReference type="GeneID" id="97553537"/>
<reference evidence="3" key="1">
    <citation type="journal article" date="2016" name="Genome Announc.">
        <title>Draft genomes of two strains of Paenibacillus glucanolyticus with capability to degrade lignocellulose.</title>
        <authorList>
            <person name="Mathews S.L."/>
            <person name="Pawlak J."/>
            <person name="Grunden A.M."/>
        </authorList>
    </citation>
    <scope>NUCLEOTIDE SEQUENCE [LARGE SCALE GENOMIC DNA]</scope>
    <source>
        <strain evidence="3">SLM1</strain>
    </source>
</reference>
<name>A0A163GZ34_9BACL</name>
<dbReference type="PANTHER" id="PTHR33392">
    <property type="entry name" value="POLYISOPRENYL-TEICHOIC ACID--PEPTIDOGLYCAN TEICHOIC ACID TRANSFERASE TAGU"/>
    <property type="match status" value="1"/>
</dbReference>
<evidence type="ECO:0000259" key="2">
    <source>
        <dbReference type="Pfam" id="PF03816"/>
    </source>
</evidence>
<evidence type="ECO:0000313" key="4">
    <source>
        <dbReference type="Proteomes" id="UP000076796"/>
    </source>
</evidence>
<feature type="domain" description="Cell envelope-related transcriptional attenuator" evidence="2">
    <location>
        <begin position="86"/>
        <end position="228"/>
    </location>
</feature>
<comment type="caution">
    <text evidence="3">The sequence shown here is derived from an EMBL/GenBank/DDBJ whole genome shotgun (WGS) entry which is preliminary data.</text>
</comment>
<gene>
    <name evidence="3" type="ORF">AWU65_04410</name>
</gene>
<sequence>MRKWLKITGTALVSLTVLAGGYGIYVYQSVKATAEQIYEQREPSSLPAFISADPVLEEIHSADIDQREPFTVLVLGIDERPNDRGRSDAMIMLSVNPSKQSILMFNIPRDTRTLIVGHGTEDKINHAYAFGGIQMSVRTVEELLHFPVNYYIKVNMEGFANIIDALGGVDVDNTITFNYEGHHFKEGSLHLNGQEALAYSRMRYEDPRGDLGRNSRQRQIVKEVLKNALDVSTAFKLETLLKEVGTSVKTDIRFDEMKTFVTEYRQDMKKIKQVEIQGSGQNIGGIWYYNVADKERERIHELLKEHMDREGS</sequence>
<protein>
    <recommendedName>
        <fullName evidence="2">Cell envelope-related transcriptional attenuator domain-containing protein</fullName>
    </recommendedName>
</protein>
<evidence type="ECO:0000313" key="3">
    <source>
        <dbReference type="EMBL" id="KZS45225.1"/>
    </source>
</evidence>
<dbReference type="EMBL" id="LWMH01000001">
    <property type="protein sequence ID" value="KZS45225.1"/>
    <property type="molecule type" value="Genomic_DNA"/>
</dbReference>
<organism evidence="3 4">
    <name type="scientific">Paenibacillus glucanolyticus</name>
    <dbReference type="NCBI Taxonomy" id="59843"/>
    <lineage>
        <taxon>Bacteria</taxon>
        <taxon>Bacillati</taxon>
        <taxon>Bacillota</taxon>
        <taxon>Bacilli</taxon>
        <taxon>Bacillales</taxon>
        <taxon>Paenibacillaceae</taxon>
        <taxon>Paenibacillus</taxon>
    </lineage>
</organism>
<dbReference type="NCBIfam" id="TIGR00350">
    <property type="entry name" value="lytR_cpsA_psr"/>
    <property type="match status" value="1"/>
</dbReference>
<comment type="similarity">
    <text evidence="1">Belongs to the LytR/CpsA/Psr (LCP) family.</text>
</comment>
<evidence type="ECO:0000256" key="1">
    <source>
        <dbReference type="ARBA" id="ARBA00006068"/>
    </source>
</evidence>
<proteinExistence type="inferred from homology"/>
<dbReference type="OrthoDB" id="27330at2"/>
<dbReference type="PANTHER" id="PTHR33392:SF6">
    <property type="entry name" value="POLYISOPRENYL-TEICHOIC ACID--PEPTIDOGLYCAN TEICHOIC ACID TRANSFERASE TAGU"/>
    <property type="match status" value="1"/>
</dbReference>
<dbReference type="Pfam" id="PF03816">
    <property type="entry name" value="LytR_cpsA_psr"/>
    <property type="match status" value="1"/>
</dbReference>
<dbReference type="InterPro" id="IPR050922">
    <property type="entry name" value="LytR/CpsA/Psr_CW_biosynth"/>
</dbReference>
<dbReference type="InterPro" id="IPR004474">
    <property type="entry name" value="LytR_CpsA_psr"/>
</dbReference>
<dbReference type="RefSeq" id="WP_063477695.1">
    <property type="nucleotide sequence ID" value="NZ_CP147845.1"/>
</dbReference>
<dbReference type="STRING" id="59843.A3958_04350"/>
<accession>A0A163GZ34</accession>
<keyword evidence="4" id="KW-1185">Reference proteome</keyword>